<dbReference type="PROSITE" id="PS00150">
    <property type="entry name" value="ACYLPHOSPHATASE_1"/>
    <property type="match status" value="1"/>
</dbReference>
<comment type="similarity">
    <text evidence="1 6">Belongs to the acylphosphatase family.</text>
</comment>
<dbReference type="InterPro" id="IPR036046">
    <property type="entry name" value="Acylphosphatase-like_dom_sf"/>
</dbReference>
<gene>
    <name evidence="8" type="ORF">SAMN06265340_11329</name>
</gene>
<dbReference type="PANTHER" id="PTHR47268">
    <property type="entry name" value="ACYLPHOSPHATASE"/>
    <property type="match status" value="1"/>
</dbReference>
<reference evidence="9" key="1">
    <citation type="submission" date="2017-06" db="EMBL/GenBank/DDBJ databases">
        <authorList>
            <person name="Varghese N."/>
            <person name="Submissions S."/>
        </authorList>
    </citation>
    <scope>NUCLEOTIDE SEQUENCE [LARGE SCALE GENOMIC DNA]</scope>
    <source>
        <strain evidence="9">DSM 15668</strain>
    </source>
</reference>
<feature type="active site" evidence="4">
    <location>
        <position position="20"/>
    </location>
</feature>
<evidence type="ECO:0000256" key="6">
    <source>
        <dbReference type="RuleBase" id="RU004168"/>
    </source>
</evidence>
<dbReference type="SUPFAM" id="SSF54975">
    <property type="entry name" value="Acylphosphatase/BLUF domain-like"/>
    <property type="match status" value="1"/>
</dbReference>
<name>A0A239A043_9BACT</name>
<dbReference type="AlphaFoldDB" id="A0A239A043"/>
<dbReference type="InterPro" id="IPR020456">
    <property type="entry name" value="Acylphosphatase"/>
</dbReference>
<dbReference type="EC" id="3.6.1.7" evidence="2 4"/>
<dbReference type="Gene3D" id="3.30.70.100">
    <property type="match status" value="1"/>
</dbReference>
<dbReference type="InterPro" id="IPR017968">
    <property type="entry name" value="Acylphosphatase_CS"/>
</dbReference>
<dbReference type="PROSITE" id="PS00151">
    <property type="entry name" value="ACYLPHOSPHATASE_2"/>
    <property type="match status" value="1"/>
</dbReference>
<keyword evidence="4 5" id="KW-0378">Hydrolase</keyword>
<evidence type="ECO:0000313" key="9">
    <source>
        <dbReference type="Proteomes" id="UP000198405"/>
    </source>
</evidence>
<feature type="active site" evidence="4">
    <location>
        <position position="38"/>
    </location>
</feature>
<evidence type="ECO:0000256" key="3">
    <source>
        <dbReference type="ARBA" id="ARBA00047645"/>
    </source>
</evidence>
<evidence type="ECO:0000313" key="8">
    <source>
        <dbReference type="EMBL" id="SNR88263.1"/>
    </source>
</evidence>
<dbReference type="GO" id="GO:0003998">
    <property type="term" value="F:acylphosphatase activity"/>
    <property type="evidence" value="ECO:0007669"/>
    <property type="project" value="UniProtKB-EC"/>
</dbReference>
<dbReference type="PROSITE" id="PS51160">
    <property type="entry name" value="ACYLPHOSPHATASE_3"/>
    <property type="match status" value="1"/>
</dbReference>
<dbReference type="NCBIfam" id="NF011007">
    <property type="entry name" value="PRK14433.1"/>
    <property type="match status" value="1"/>
</dbReference>
<comment type="catalytic activity">
    <reaction evidence="3 4 5">
        <text>an acyl phosphate + H2O = a carboxylate + phosphate + H(+)</text>
        <dbReference type="Rhea" id="RHEA:14965"/>
        <dbReference type="ChEBI" id="CHEBI:15377"/>
        <dbReference type="ChEBI" id="CHEBI:15378"/>
        <dbReference type="ChEBI" id="CHEBI:29067"/>
        <dbReference type="ChEBI" id="CHEBI:43474"/>
        <dbReference type="ChEBI" id="CHEBI:59918"/>
        <dbReference type="EC" id="3.6.1.7"/>
    </reaction>
</comment>
<sequence length="92" mass="10393">MALKTLHAFVSGRVQGVGFRAFVKRKADMLGVKGFVRNLSDGRVEVVAEGEEEKLNKLLDFLHQGPSLSKVKSVEYSYSDYRGVYENFEISY</sequence>
<evidence type="ECO:0000256" key="2">
    <source>
        <dbReference type="ARBA" id="ARBA00012150"/>
    </source>
</evidence>
<dbReference type="InterPro" id="IPR001792">
    <property type="entry name" value="Acylphosphatase-like_dom"/>
</dbReference>
<evidence type="ECO:0000256" key="5">
    <source>
        <dbReference type="RuleBase" id="RU000553"/>
    </source>
</evidence>
<dbReference type="Proteomes" id="UP000198405">
    <property type="component" value="Unassembled WGS sequence"/>
</dbReference>
<dbReference type="EMBL" id="FZOB01000013">
    <property type="protein sequence ID" value="SNR88263.1"/>
    <property type="molecule type" value="Genomic_DNA"/>
</dbReference>
<dbReference type="RefSeq" id="WP_089323551.1">
    <property type="nucleotide sequence ID" value="NZ_FZOB01000013.1"/>
</dbReference>
<dbReference type="NCBIfam" id="NF011012">
    <property type="entry name" value="PRK14440.1"/>
    <property type="match status" value="1"/>
</dbReference>
<keyword evidence="9" id="KW-1185">Reference proteome</keyword>
<protein>
    <recommendedName>
        <fullName evidence="2 4">Acylphosphatase</fullName>
        <ecNumber evidence="2 4">3.6.1.7</ecNumber>
    </recommendedName>
</protein>
<evidence type="ECO:0000256" key="1">
    <source>
        <dbReference type="ARBA" id="ARBA00005614"/>
    </source>
</evidence>
<feature type="domain" description="Acylphosphatase-like" evidence="7">
    <location>
        <begin position="5"/>
        <end position="92"/>
    </location>
</feature>
<organism evidence="8 9">
    <name type="scientific">Desulfurobacterium atlanticum</name>
    <dbReference type="NCBI Taxonomy" id="240169"/>
    <lineage>
        <taxon>Bacteria</taxon>
        <taxon>Pseudomonadati</taxon>
        <taxon>Aquificota</taxon>
        <taxon>Aquificia</taxon>
        <taxon>Desulfurobacteriales</taxon>
        <taxon>Desulfurobacteriaceae</taxon>
        <taxon>Desulfurobacterium</taxon>
    </lineage>
</organism>
<accession>A0A239A043</accession>
<evidence type="ECO:0000259" key="7">
    <source>
        <dbReference type="PROSITE" id="PS51160"/>
    </source>
</evidence>
<dbReference type="OrthoDB" id="9808093at2"/>
<dbReference type="Pfam" id="PF00708">
    <property type="entry name" value="Acylphosphatase"/>
    <property type="match status" value="1"/>
</dbReference>
<dbReference type="PANTHER" id="PTHR47268:SF4">
    <property type="entry name" value="ACYLPHOSPHATASE"/>
    <property type="match status" value="1"/>
</dbReference>
<proteinExistence type="inferred from homology"/>
<evidence type="ECO:0000256" key="4">
    <source>
        <dbReference type="PROSITE-ProRule" id="PRU00520"/>
    </source>
</evidence>